<evidence type="ECO:0000313" key="2">
    <source>
        <dbReference type="Proteomes" id="UP001054821"/>
    </source>
</evidence>
<accession>A0AAD4W9X7</accession>
<name>A0AAD4W9X7_PRUDU</name>
<reference evidence="1 2" key="1">
    <citation type="journal article" date="2022" name="G3 (Bethesda)">
        <title>Whole-genome sequence and methylome profiling of the almond [Prunus dulcis (Mill.) D.A. Webb] cultivar 'Nonpareil'.</title>
        <authorList>
            <person name="D'Amico-Willman K.M."/>
            <person name="Ouma W.Z."/>
            <person name="Meulia T."/>
            <person name="Sideli G.M."/>
            <person name="Gradziel T.M."/>
            <person name="Fresnedo-Ramirez J."/>
        </authorList>
    </citation>
    <scope>NUCLEOTIDE SEQUENCE [LARGE SCALE GENOMIC DNA]</scope>
    <source>
        <strain evidence="1">Clone GOH B32 T37-40</strain>
    </source>
</reference>
<proteinExistence type="predicted"/>
<gene>
    <name evidence="1" type="ORF">L3X38_018815</name>
</gene>
<comment type="caution">
    <text evidence="1">The sequence shown here is derived from an EMBL/GenBank/DDBJ whole genome shotgun (WGS) entry which is preliminary data.</text>
</comment>
<protein>
    <submittedName>
        <fullName evidence="1">Uncharacterized protein</fullName>
    </submittedName>
</protein>
<evidence type="ECO:0000313" key="1">
    <source>
        <dbReference type="EMBL" id="KAI5339543.1"/>
    </source>
</evidence>
<sequence length="95" mass="10428">MFEMKSTFFSTQSEKSATLVCANSLTSIFTPVKKEYTKGTSYRYTARLISFFCRHMSTKSTAVASSRNSSSMLSGNFGGVSRSKGDSFNPLPIPL</sequence>
<dbReference type="EMBL" id="JAJFAZ020000003">
    <property type="protein sequence ID" value="KAI5339543.1"/>
    <property type="molecule type" value="Genomic_DNA"/>
</dbReference>
<dbReference type="Proteomes" id="UP001054821">
    <property type="component" value="Chromosome 3"/>
</dbReference>
<organism evidence="1 2">
    <name type="scientific">Prunus dulcis</name>
    <name type="common">Almond</name>
    <name type="synonym">Amygdalus dulcis</name>
    <dbReference type="NCBI Taxonomy" id="3755"/>
    <lineage>
        <taxon>Eukaryota</taxon>
        <taxon>Viridiplantae</taxon>
        <taxon>Streptophyta</taxon>
        <taxon>Embryophyta</taxon>
        <taxon>Tracheophyta</taxon>
        <taxon>Spermatophyta</taxon>
        <taxon>Magnoliopsida</taxon>
        <taxon>eudicotyledons</taxon>
        <taxon>Gunneridae</taxon>
        <taxon>Pentapetalae</taxon>
        <taxon>rosids</taxon>
        <taxon>fabids</taxon>
        <taxon>Rosales</taxon>
        <taxon>Rosaceae</taxon>
        <taxon>Amygdaloideae</taxon>
        <taxon>Amygdaleae</taxon>
        <taxon>Prunus</taxon>
    </lineage>
</organism>
<dbReference type="AlphaFoldDB" id="A0AAD4W9X7"/>
<keyword evidence="2" id="KW-1185">Reference proteome</keyword>